<dbReference type="RefSeq" id="WP_345615055.1">
    <property type="nucleotide sequence ID" value="NZ_BAABJV010000012.1"/>
</dbReference>
<proteinExistence type="predicted"/>
<dbReference type="EMBL" id="BAABJV010000012">
    <property type="protein sequence ID" value="GAA4787327.1"/>
    <property type="molecule type" value="Genomic_DNA"/>
</dbReference>
<name>A0ABP9AX08_9ACTN</name>
<gene>
    <name evidence="1" type="ORF">GCM10023329_42930</name>
</gene>
<evidence type="ECO:0000313" key="2">
    <source>
        <dbReference type="Proteomes" id="UP001501147"/>
    </source>
</evidence>
<accession>A0ABP9AX08</accession>
<dbReference type="Proteomes" id="UP001501147">
    <property type="component" value="Unassembled WGS sequence"/>
</dbReference>
<protein>
    <submittedName>
        <fullName evidence="1">Uncharacterized protein</fullName>
    </submittedName>
</protein>
<sequence length="92" mass="10162">MPWSIAGAIVCDVGGGAREEGDAAAGRAFIDRRLPVEWAADWAWCREAIVLRGVAFTEGRDPFEPRYRPDFPVTGQRASTGSIVIRQVPIYR</sequence>
<reference evidence="2" key="1">
    <citation type="journal article" date="2019" name="Int. J. Syst. Evol. Microbiol.">
        <title>The Global Catalogue of Microorganisms (GCM) 10K type strain sequencing project: providing services to taxonomists for standard genome sequencing and annotation.</title>
        <authorList>
            <consortium name="The Broad Institute Genomics Platform"/>
            <consortium name="The Broad Institute Genome Sequencing Center for Infectious Disease"/>
            <person name="Wu L."/>
            <person name="Ma J."/>
        </authorList>
    </citation>
    <scope>NUCLEOTIDE SEQUENCE [LARGE SCALE GENOMIC DNA]</scope>
    <source>
        <strain evidence="2">JCM 18324</strain>
    </source>
</reference>
<organism evidence="1 2">
    <name type="scientific">Streptomyces sanyensis</name>
    <dbReference type="NCBI Taxonomy" id="568869"/>
    <lineage>
        <taxon>Bacteria</taxon>
        <taxon>Bacillati</taxon>
        <taxon>Actinomycetota</taxon>
        <taxon>Actinomycetes</taxon>
        <taxon>Kitasatosporales</taxon>
        <taxon>Streptomycetaceae</taxon>
        <taxon>Streptomyces</taxon>
    </lineage>
</organism>
<evidence type="ECO:0000313" key="1">
    <source>
        <dbReference type="EMBL" id="GAA4787327.1"/>
    </source>
</evidence>
<comment type="caution">
    <text evidence="1">The sequence shown here is derived from an EMBL/GenBank/DDBJ whole genome shotgun (WGS) entry which is preliminary data.</text>
</comment>
<keyword evidence="2" id="KW-1185">Reference proteome</keyword>